<dbReference type="GO" id="GO:0016301">
    <property type="term" value="F:kinase activity"/>
    <property type="evidence" value="ECO:0007669"/>
    <property type="project" value="UniProtKB-KW"/>
</dbReference>
<keyword evidence="1" id="KW-0418">Kinase</keyword>
<organism evidence="1 2">
    <name type="scientific">Salix koriyanagi</name>
    <dbReference type="NCBI Taxonomy" id="2511006"/>
    <lineage>
        <taxon>Eukaryota</taxon>
        <taxon>Viridiplantae</taxon>
        <taxon>Streptophyta</taxon>
        <taxon>Embryophyta</taxon>
        <taxon>Tracheophyta</taxon>
        <taxon>Spermatophyta</taxon>
        <taxon>Magnoliopsida</taxon>
        <taxon>eudicotyledons</taxon>
        <taxon>Gunneridae</taxon>
        <taxon>Pentapetalae</taxon>
        <taxon>rosids</taxon>
        <taxon>fabids</taxon>
        <taxon>Malpighiales</taxon>
        <taxon>Salicaceae</taxon>
        <taxon>Saliceae</taxon>
        <taxon>Salix</taxon>
    </lineage>
</organism>
<dbReference type="EMBL" id="JAPFFM010000009">
    <property type="protein sequence ID" value="KAJ6745646.1"/>
    <property type="molecule type" value="Genomic_DNA"/>
</dbReference>
<keyword evidence="1" id="KW-0808">Transferase</keyword>
<protein>
    <submittedName>
        <fullName evidence="1">SERINE/THREONINE-PROTEIN KINASE WNK WITH NO LYSINE -RELATED</fullName>
    </submittedName>
</protein>
<comment type="caution">
    <text evidence="1">The sequence shown here is derived from an EMBL/GenBank/DDBJ whole genome shotgun (WGS) entry which is preliminary data.</text>
</comment>
<sequence>MKQFIEKCLVPASLRFPAIEVLKDQFLATEIQKIMFSGSTKLPKNLMPKQVINFSHAESHSMNIDSKRLLAGSCRENTAVSVAEEMAVQLELSPEDEAYNSELIETLVMKLVPGWKTSCGSIASAPEWHPDCLQSVRDEEALQSINSEISSEHGVTISSCARTNKHLGSSHCSHQ</sequence>
<reference evidence="1" key="1">
    <citation type="submission" date="2022-11" db="EMBL/GenBank/DDBJ databases">
        <authorList>
            <person name="Hyden B.L."/>
            <person name="Feng K."/>
            <person name="Yates T."/>
            <person name="Jawdy S."/>
            <person name="Smart L.B."/>
            <person name="Muchero W."/>
        </authorList>
    </citation>
    <scope>NUCLEOTIDE SEQUENCE</scope>
    <source>
        <tissue evidence="1">Shoot tip</tissue>
    </source>
</reference>
<gene>
    <name evidence="1" type="ORF">OIU74_028344</name>
</gene>
<dbReference type="AlphaFoldDB" id="A0A9Q0ZT14"/>
<name>A0A9Q0ZT14_9ROSI</name>
<dbReference type="Proteomes" id="UP001151752">
    <property type="component" value="Chromosome 6"/>
</dbReference>
<accession>A0A9Q0ZT14</accession>
<proteinExistence type="predicted"/>
<reference evidence="1" key="2">
    <citation type="journal article" date="2023" name="Int. J. Mol. Sci.">
        <title>De Novo Assembly and Annotation of 11 Diverse Shrub Willow (Salix) Genomes Reveals Novel Gene Organization in Sex-Linked Regions.</title>
        <authorList>
            <person name="Hyden B."/>
            <person name="Feng K."/>
            <person name="Yates T.B."/>
            <person name="Jawdy S."/>
            <person name="Cereghino C."/>
            <person name="Smart L.B."/>
            <person name="Muchero W."/>
        </authorList>
    </citation>
    <scope>NUCLEOTIDE SEQUENCE</scope>
    <source>
        <tissue evidence="1">Shoot tip</tissue>
    </source>
</reference>
<evidence type="ECO:0000313" key="1">
    <source>
        <dbReference type="EMBL" id="KAJ6745646.1"/>
    </source>
</evidence>
<keyword evidence="2" id="KW-1185">Reference proteome</keyword>
<evidence type="ECO:0000313" key="2">
    <source>
        <dbReference type="Proteomes" id="UP001151752"/>
    </source>
</evidence>